<comment type="similarity">
    <text evidence="3">Belongs to the ATPase epsilon chain family.</text>
</comment>
<dbReference type="Pfam" id="PF02823">
    <property type="entry name" value="ATP-synt_DE_N"/>
    <property type="match status" value="1"/>
</dbReference>
<comment type="caution">
    <text evidence="9">The sequence shown here is derived from an EMBL/GenBank/DDBJ whole genome shotgun (WGS) entry which is preliminary data.</text>
</comment>
<dbReference type="RefSeq" id="WP_053973447.1">
    <property type="nucleotide sequence ID" value="NZ_FNUE01000001.1"/>
</dbReference>
<dbReference type="EMBL" id="LGBR01000001">
    <property type="protein sequence ID" value="KOY51239.1"/>
    <property type="molecule type" value="Genomic_DNA"/>
</dbReference>
<dbReference type="AlphaFoldDB" id="A0A0M9CFQ7"/>
<keyword evidence="5" id="KW-0406">Ion transport</keyword>
<dbReference type="Gene3D" id="2.60.15.10">
    <property type="entry name" value="F0F1 ATP synthase delta/epsilon subunit, N-terminal"/>
    <property type="match status" value="1"/>
</dbReference>
<evidence type="ECO:0000256" key="5">
    <source>
        <dbReference type="ARBA" id="ARBA00023065"/>
    </source>
</evidence>
<keyword evidence="7" id="KW-0066">ATP synthesis</keyword>
<comment type="subcellular location">
    <subcellularLocation>
        <location evidence="2">Endomembrane system</location>
        <topology evidence="2">Peripheral membrane protein</topology>
    </subcellularLocation>
</comment>
<dbReference type="Proteomes" id="UP000183071">
    <property type="component" value="Unassembled WGS sequence"/>
</dbReference>
<reference evidence="9 11" key="1">
    <citation type="submission" date="2015-07" db="EMBL/GenBank/DDBJ databases">
        <title>Genome of Polaribacter dokdonenesis DSW-5, isolated from seawater off Dokdo in Korea.</title>
        <authorList>
            <person name="Yoon K."/>
            <person name="Song J.Y."/>
            <person name="Kim J.F."/>
        </authorList>
    </citation>
    <scope>NUCLEOTIDE SEQUENCE [LARGE SCALE GENOMIC DNA]</scope>
    <source>
        <strain evidence="9 11">DSW-5</strain>
    </source>
</reference>
<keyword evidence="12" id="KW-1185">Reference proteome</keyword>
<evidence type="ECO:0000313" key="10">
    <source>
        <dbReference type="EMBL" id="SEE15762.1"/>
    </source>
</evidence>
<dbReference type="InterPro" id="IPR001469">
    <property type="entry name" value="ATP_synth_F1_dsu/esu"/>
</dbReference>
<evidence type="ECO:0000256" key="7">
    <source>
        <dbReference type="ARBA" id="ARBA00023196"/>
    </source>
</evidence>
<comment type="function">
    <text evidence="1">Produces ATP from ADP in the presence of a proton gradient across the membrane.</text>
</comment>
<evidence type="ECO:0000313" key="12">
    <source>
        <dbReference type="Proteomes" id="UP000183071"/>
    </source>
</evidence>
<dbReference type="GO" id="GO:0045259">
    <property type="term" value="C:proton-transporting ATP synthase complex"/>
    <property type="evidence" value="ECO:0007669"/>
    <property type="project" value="UniProtKB-KW"/>
</dbReference>
<keyword evidence="7" id="KW-0139">CF(1)</keyword>
<sequence>MFLEIVSPEAILFSSEVDAIAVPGEHGEFQMLNNHAPIVANLKEGLVKIHVHSQQHLVLDDLNGLLVPHVDDDKILTLQINSGTLEFNDNKAIVLAD</sequence>
<dbReference type="Proteomes" id="UP000037716">
    <property type="component" value="Unassembled WGS sequence"/>
</dbReference>
<feature type="domain" description="ATP synthase F1 complex delta/epsilon subunit N-terminal" evidence="8">
    <location>
        <begin position="1"/>
        <end position="56"/>
    </location>
</feature>
<keyword evidence="6" id="KW-0472">Membrane</keyword>
<organism evidence="9 11">
    <name type="scientific">Polaribacter dokdonensis DSW-5</name>
    <dbReference type="NCBI Taxonomy" id="1300348"/>
    <lineage>
        <taxon>Bacteria</taxon>
        <taxon>Pseudomonadati</taxon>
        <taxon>Bacteroidota</taxon>
        <taxon>Flavobacteriia</taxon>
        <taxon>Flavobacteriales</taxon>
        <taxon>Flavobacteriaceae</taxon>
    </lineage>
</organism>
<dbReference type="OrthoDB" id="5294255at2"/>
<dbReference type="InterPro" id="IPR036771">
    <property type="entry name" value="ATPsynth_dsu/esu_N"/>
</dbReference>
<dbReference type="GO" id="GO:0012505">
    <property type="term" value="C:endomembrane system"/>
    <property type="evidence" value="ECO:0007669"/>
    <property type="project" value="UniProtKB-SubCell"/>
</dbReference>
<dbReference type="STRING" id="1300348.I602_799"/>
<protein>
    <submittedName>
        <fullName evidence="9">ATP synthase, delta/epsilon subunit</fullName>
    </submittedName>
    <submittedName>
        <fullName evidence="10">F-type H+-transporting ATPase subunit epsilon</fullName>
    </submittedName>
</protein>
<evidence type="ECO:0000256" key="3">
    <source>
        <dbReference type="ARBA" id="ARBA00005712"/>
    </source>
</evidence>
<dbReference type="EMBL" id="FNUE01000001">
    <property type="protein sequence ID" value="SEE15762.1"/>
    <property type="molecule type" value="Genomic_DNA"/>
</dbReference>
<evidence type="ECO:0000259" key="8">
    <source>
        <dbReference type="Pfam" id="PF02823"/>
    </source>
</evidence>
<evidence type="ECO:0000256" key="4">
    <source>
        <dbReference type="ARBA" id="ARBA00022448"/>
    </source>
</evidence>
<name>A0A0M9CFQ7_9FLAO</name>
<proteinExistence type="inferred from homology"/>
<dbReference type="SUPFAM" id="SSF51344">
    <property type="entry name" value="Epsilon subunit of F1F0-ATP synthase N-terminal domain"/>
    <property type="match status" value="1"/>
</dbReference>
<evidence type="ECO:0000256" key="2">
    <source>
        <dbReference type="ARBA" id="ARBA00004184"/>
    </source>
</evidence>
<evidence type="ECO:0000313" key="9">
    <source>
        <dbReference type="EMBL" id="KOY51239.1"/>
    </source>
</evidence>
<dbReference type="InterPro" id="IPR020546">
    <property type="entry name" value="ATP_synth_F1_dsu/esu_N"/>
</dbReference>
<evidence type="ECO:0000256" key="6">
    <source>
        <dbReference type="ARBA" id="ARBA00023136"/>
    </source>
</evidence>
<dbReference type="CDD" id="cd12152">
    <property type="entry name" value="F1-ATPase_delta"/>
    <property type="match status" value="1"/>
</dbReference>
<keyword evidence="4" id="KW-0813">Transport</keyword>
<dbReference type="PATRIC" id="fig|1300348.6.peg.798"/>
<dbReference type="GO" id="GO:0046933">
    <property type="term" value="F:proton-transporting ATP synthase activity, rotational mechanism"/>
    <property type="evidence" value="ECO:0007669"/>
    <property type="project" value="InterPro"/>
</dbReference>
<accession>A0A0M9CFQ7</accession>
<reference evidence="10 12" key="2">
    <citation type="submission" date="2016-10" db="EMBL/GenBank/DDBJ databases">
        <authorList>
            <person name="Varghese N."/>
            <person name="Submissions S."/>
        </authorList>
    </citation>
    <scope>NUCLEOTIDE SEQUENCE [LARGE SCALE GENOMIC DNA]</scope>
    <source>
        <strain evidence="10 12">DSW-5</strain>
    </source>
</reference>
<gene>
    <name evidence="9" type="ORF">I602_799</name>
    <name evidence="10" type="ORF">SAMN05444353_0979</name>
</gene>
<evidence type="ECO:0000256" key="1">
    <source>
        <dbReference type="ARBA" id="ARBA00003543"/>
    </source>
</evidence>
<evidence type="ECO:0000313" key="11">
    <source>
        <dbReference type="Proteomes" id="UP000037716"/>
    </source>
</evidence>